<reference evidence="2 3" key="2">
    <citation type="submission" date="2018-11" db="EMBL/GenBank/DDBJ databases">
        <authorList>
            <consortium name="Pathogen Informatics"/>
        </authorList>
    </citation>
    <scope>NUCLEOTIDE SEQUENCE [LARGE SCALE GENOMIC DNA]</scope>
</reference>
<evidence type="ECO:0000313" key="2">
    <source>
        <dbReference type="EMBL" id="VDN85366.1"/>
    </source>
</evidence>
<dbReference type="AlphaFoldDB" id="A0A0N4T7M9"/>
<evidence type="ECO:0000256" key="1">
    <source>
        <dbReference type="SAM" id="MobiDB-lite"/>
    </source>
</evidence>
<accession>A0A0N4T7M9</accession>
<name>A0A0N4T7M9_BRUPA</name>
<dbReference type="Proteomes" id="UP000278627">
    <property type="component" value="Unassembled WGS sequence"/>
</dbReference>
<organism evidence="4">
    <name type="scientific">Brugia pahangi</name>
    <name type="common">Filarial nematode worm</name>
    <dbReference type="NCBI Taxonomy" id="6280"/>
    <lineage>
        <taxon>Eukaryota</taxon>
        <taxon>Metazoa</taxon>
        <taxon>Ecdysozoa</taxon>
        <taxon>Nematoda</taxon>
        <taxon>Chromadorea</taxon>
        <taxon>Rhabditida</taxon>
        <taxon>Spirurina</taxon>
        <taxon>Spiruromorpha</taxon>
        <taxon>Filarioidea</taxon>
        <taxon>Onchocercidae</taxon>
        <taxon>Brugia</taxon>
    </lineage>
</organism>
<gene>
    <name evidence="2" type="ORF">BPAG_LOCUS4180</name>
</gene>
<keyword evidence="3" id="KW-1185">Reference proteome</keyword>
<sequence length="88" mass="9966">MVKKLPEKSAKQPVRQSHRNRIINTRLSTPPKILLDMLKDHSSSEKSLPAVIDMERIKNVSQKTARASSKQIVKSQNIVTQLSDARPH</sequence>
<protein>
    <submittedName>
        <fullName evidence="2 4">Uncharacterized protein</fullName>
    </submittedName>
</protein>
<reference evidence="4" key="1">
    <citation type="submission" date="2017-02" db="UniProtKB">
        <authorList>
            <consortium name="WormBaseParasite"/>
        </authorList>
    </citation>
    <scope>IDENTIFICATION</scope>
</reference>
<feature type="region of interest" description="Disordered" evidence="1">
    <location>
        <begin position="1"/>
        <end position="27"/>
    </location>
</feature>
<evidence type="ECO:0000313" key="3">
    <source>
        <dbReference type="Proteomes" id="UP000278627"/>
    </source>
</evidence>
<proteinExistence type="predicted"/>
<evidence type="ECO:0000313" key="4">
    <source>
        <dbReference type="WBParaSite" id="BPAG_0000421601-mRNA-1"/>
    </source>
</evidence>
<feature type="compositionally biased region" description="Basic and acidic residues" evidence="1">
    <location>
        <begin position="1"/>
        <end position="10"/>
    </location>
</feature>
<dbReference type="STRING" id="6280.A0A0N4T7M9"/>
<dbReference type="EMBL" id="UZAD01001828">
    <property type="protein sequence ID" value="VDN85366.1"/>
    <property type="molecule type" value="Genomic_DNA"/>
</dbReference>
<dbReference type="WBParaSite" id="BPAG_0000421601-mRNA-1">
    <property type="protein sequence ID" value="BPAG_0000421601-mRNA-1"/>
    <property type="gene ID" value="BPAG_0000421601"/>
</dbReference>